<accession>A0A1Z5RLT2</accession>
<feature type="compositionally biased region" description="Gly residues" evidence="3">
    <location>
        <begin position="414"/>
        <end position="424"/>
    </location>
</feature>
<feature type="compositionally biased region" description="Basic and acidic residues" evidence="3">
    <location>
        <begin position="428"/>
        <end position="439"/>
    </location>
</feature>
<feature type="compositionally biased region" description="Basic residues" evidence="3">
    <location>
        <begin position="382"/>
        <end position="410"/>
    </location>
</feature>
<keyword evidence="5" id="KW-1185">Reference proteome</keyword>
<gene>
    <name evidence="4" type="ORF">SORBI_3004G047900</name>
</gene>
<dbReference type="Proteomes" id="UP000000768">
    <property type="component" value="Chromosome 4"/>
</dbReference>
<feature type="compositionally biased region" description="Basic residues" evidence="3">
    <location>
        <begin position="451"/>
        <end position="476"/>
    </location>
</feature>
<dbReference type="FunCoup" id="A0A1Z5RLT2">
    <property type="interactions" value="187"/>
</dbReference>
<feature type="compositionally biased region" description="Low complexity" evidence="3">
    <location>
        <begin position="346"/>
        <end position="362"/>
    </location>
</feature>
<organism evidence="4 5">
    <name type="scientific">Sorghum bicolor</name>
    <name type="common">Sorghum</name>
    <name type="synonym">Sorghum vulgare</name>
    <dbReference type="NCBI Taxonomy" id="4558"/>
    <lineage>
        <taxon>Eukaryota</taxon>
        <taxon>Viridiplantae</taxon>
        <taxon>Streptophyta</taxon>
        <taxon>Embryophyta</taxon>
        <taxon>Tracheophyta</taxon>
        <taxon>Spermatophyta</taxon>
        <taxon>Magnoliopsida</taxon>
        <taxon>Liliopsida</taxon>
        <taxon>Poales</taxon>
        <taxon>Poaceae</taxon>
        <taxon>PACMAD clade</taxon>
        <taxon>Panicoideae</taxon>
        <taxon>Andropogonodae</taxon>
        <taxon>Andropogoneae</taxon>
        <taxon>Sorghinae</taxon>
        <taxon>Sorghum</taxon>
    </lineage>
</organism>
<proteinExistence type="predicted"/>
<keyword evidence="2" id="KW-0129">CBS domain</keyword>
<reference evidence="4 5" key="1">
    <citation type="journal article" date="2009" name="Nature">
        <title>The Sorghum bicolor genome and the diversification of grasses.</title>
        <authorList>
            <person name="Paterson A.H."/>
            <person name="Bowers J.E."/>
            <person name="Bruggmann R."/>
            <person name="Dubchak I."/>
            <person name="Grimwood J."/>
            <person name="Gundlach H."/>
            <person name="Haberer G."/>
            <person name="Hellsten U."/>
            <person name="Mitros T."/>
            <person name="Poliakov A."/>
            <person name="Schmutz J."/>
            <person name="Spannagl M."/>
            <person name="Tang H."/>
            <person name="Wang X."/>
            <person name="Wicker T."/>
            <person name="Bharti A.K."/>
            <person name="Chapman J."/>
            <person name="Feltus F.A."/>
            <person name="Gowik U."/>
            <person name="Grigoriev I.V."/>
            <person name="Lyons E."/>
            <person name="Maher C.A."/>
            <person name="Martis M."/>
            <person name="Narechania A."/>
            <person name="Otillar R.P."/>
            <person name="Penning B.W."/>
            <person name="Salamov A.A."/>
            <person name="Wang Y."/>
            <person name="Zhang L."/>
            <person name="Carpita N.C."/>
            <person name="Freeling M."/>
            <person name="Gingle A.R."/>
            <person name="Hash C.T."/>
            <person name="Keller B."/>
            <person name="Klein P."/>
            <person name="Kresovich S."/>
            <person name="McCann M.C."/>
            <person name="Ming R."/>
            <person name="Peterson D.G."/>
            <person name="Mehboob-ur-Rahman"/>
            <person name="Ware D."/>
            <person name="Westhoff P."/>
            <person name="Mayer K.F."/>
            <person name="Messing J."/>
            <person name="Rokhsar D.S."/>
        </authorList>
    </citation>
    <scope>NUCLEOTIDE SEQUENCE [LARGE SCALE GENOMIC DNA]</scope>
    <source>
        <strain evidence="5">cv. BTx623</strain>
    </source>
</reference>
<evidence type="ECO:0000313" key="4">
    <source>
        <dbReference type="EMBL" id="OQU84415.1"/>
    </source>
</evidence>
<dbReference type="PANTHER" id="PTHR13780">
    <property type="entry name" value="AMP-ACTIVATED PROTEIN KINASE, GAMMA REGULATORY SUBUNIT"/>
    <property type="match status" value="1"/>
</dbReference>
<feature type="region of interest" description="Disordered" evidence="3">
    <location>
        <begin position="1"/>
        <end position="28"/>
    </location>
</feature>
<evidence type="ECO:0000256" key="2">
    <source>
        <dbReference type="ARBA" id="ARBA00023122"/>
    </source>
</evidence>
<dbReference type="InParanoid" id="A0A1Z5RLT2"/>
<name>A0A1Z5RLT2_SORBI</name>
<evidence type="ECO:0000256" key="3">
    <source>
        <dbReference type="SAM" id="MobiDB-lite"/>
    </source>
</evidence>
<dbReference type="STRING" id="4558.A0A1Z5RLT2"/>
<dbReference type="InterPro" id="IPR046342">
    <property type="entry name" value="CBS_dom_sf"/>
</dbReference>
<evidence type="ECO:0000256" key="1">
    <source>
        <dbReference type="ARBA" id="ARBA00022737"/>
    </source>
</evidence>
<dbReference type="Gramene" id="OQU84415">
    <property type="protein sequence ID" value="OQU84415"/>
    <property type="gene ID" value="SORBI_3004G047900"/>
</dbReference>
<dbReference type="ExpressionAtlas" id="A0A1Z5RLT2">
    <property type="expression patterns" value="baseline and differential"/>
</dbReference>
<dbReference type="InterPro" id="IPR050511">
    <property type="entry name" value="AMPK_gamma/SDS23_families"/>
</dbReference>
<dbReference type="Gene3D" id="3.10.580.10">
    <property type="entry name" value="CBS-domain"/>
    <property type="match status" value="1"/>
</dbReference>
<feature type="region of interest" description="Disordered" evidence="3">
    <location>
        <begin position="340"/>
        <end position="490"/>
    </location>
</feature>
<sequence length="490" mass="50993">MAQLRAPADEERLQQEAPHGVAGGGDVSSNKKARAGLCGVLRERKVVELARAKRRLVEVPYTATLAHTANALLAARVSGVAVAAPPGHWIGAGGSMILESDPATGAVRKHYIGMVNMLDILAHIAEASDDAEADGESVDLDRRMAVPVSSVIGHSLEGLTLWTLHPTTSVLDCMETFSKGVHRALVPLESSADNVVAVELVESAPGYRMLTQMDVARFLRAHGAELRDVLSRTVRELGAVNDTVFAVAGGTKVIDAIRAMRAASLTAVPVVDHATAAAVGSGTETLQYVSPARTSDDPNMPATTPCICISRCVSCPVVNEIPFACCAAAAAAAAGERAKGDRDVLGDGPARLPGGAAAAVAGDQRDGVQEEGGGVPGEHQARGARRRRHGHRHPGRRHPRGRRRRGRRAERRAAGGGGGAGGAGDVLPGEHPRRGDRGGGIEARAPAVGGRRGRAPSRRRVAHRHPPGGAGRRARRGPGAAQHRVVSRDS</sequence>
<dbReference type="PANTHER" id="PTHR13780:SF101">
    <property type="entry name" value="SNF1-RELATED PROTEIN KINASE REGULATORY SUBUNIT GAMMA-LIKE PV42A"/>
    <property type="match status" value="1"/>
</dbReference>
<keyword evidence="1" id="KW-0677">Repeat</keyword>
<dbReference type="EMBL" id="CM000763">
    <property type="protein sequence ID" value="OQU84415.1"/>
    <property type="molecule type" value="Genomic_DNA"/>
</dbReference>
<reference evidence="5" key="2">
    <citation type="journal article" date="2018" name="Plant J.">
        <title>The Sorghum bicolor reference genome: improved assembly, gene annotations, a transcriptome atlas, and signatures of genome organization.</title>
        <authorList>
            <person name="McCormick R.F."/>
            <person name="Truong S.K."/>
            <person name="Sreedasyam A."/>
            <person name="Jenkins J."/>
            <person name="Shu S."/>
            <person name="Sims D."/>
            <person name="Kennedy M."/>
            <person name="Amirebrahimi M."/>
            <person name="Weers B.D."/>
            <person name="McKinley B."/>
            <person name="Mattison A."/>
            <person name="Morishige D.T."/>
            <person name="Grimwood J."/>
            <person name="Schmutz J."/>
            <person name="Mullet J.E."/>
        </authorList>
    </citation>
    <scope>NUCLEOTIDE SEQUENCE [LARGE SCALE GENOMIC DNA]</scope>
    <source>
        <strain evidence="5">cv. BTx623</strain>
    </source>
</reference>
<evidence type="ECO:0008006" key="6">
    <source>
        <dbReference type="Google" id="ProtNLM"/>
    </source>
</evidence>
<dbReference type="SUPFAM" id="SSF54631">
    <property type="entry name" value="CBS-domain pair"/>
    <property type="match status" value="2"/>
</dbReference>
<evidence type="ECO:0000313" key="5">
    <source>
        <dbReference type="Proteomes" id="UP000000768"/>
    </source>
</evidence>
<dbReference type="AlphaFoldDB" id="A0A1Z5RLT2"/>
<protein>
    <recommendedName>
        <fullName evidence="6">CBS domain-containing protein</fullName>
    </recommendedName>
</protein>